<gene>
    <name evidence="2" type="ORF">PCOR1329_LOCUS33069</name>
</gene>
<sequence length="102" mass="10240">MLLAALPARAAAPRQPPPVDLSRSTSPGSTQASSFSGGSAASGKSKHAGLPGGPEPGGHRRDGHAEAFVPVAPAGPRPARSTLCLTQADGDWYPSSMSKLVI</sequence>
<reference evidence="2" key="1">
    <citation type="submission" date="2023-10" db="EMBL/GenBank/DDBJ databases">
        <authorList>
            <person name="Chen Y."/>
            <person name="Shah S."/>
            <person name="Dougan E. K."/>
            <person name="Thang M."/>
            <person name="Chan C."/>
        </authorList>
    </citation>
    <scope>NUCLEOTIDE SEQUENCE [LARGE SCALE GENOMIC DNA]</scope>
</reference>
<accession>A0ABN9SVT0</accession>
<comment type="caution">
    <text evidence="2">The sequence shown here is derived from an EMBL/GenBank/DDBJ whole genome shotgun (WGS) entry which is preliminary data.</text>
</comment>
<feature type="compositionally biased region" description="Low complexity" evidence="1">
    <location>
        <begin position="67"/>
        <end position="80"/>
    </location>
</feature>
<evidence type="ECO:0000313" key="2">
    <source>
        <dbReference type="EMBL" id="CAK0836634.1"/>
    </source>
</evidence>
<dbReference type="Proteomes" id="UP001189429">
    <property type="component" value="Unassembled WGS sequence"/>
</dbReference>
<proteinExistence type="predicted"/>
<organism evidence="2 3">
    <name type="scientific">Prorocentrum cordatum</name>
    <dbReference type="NCBI Taxonomy" id="2364126"/>
    <lineage>
        <taxon>Eukaryota</taxon>
        <taxon>Sar</taxon>
        <taxon>Alveolata</taxon>
        <taxon>Dinophyceae</taxon>
        <taxon>Prorocentrales</taxon>
        <taxon>Prorocentraceae</taxon>
        <taxon>Prorocentrum</taxon>
    </lineage>
</organism>
<protein>
    <submittedName>
        <fullName evidence="2">Uncharacterized protein</fullName>
    </submittedName>
</protein>
<dbReference type="EMBL" id="CAUYUJ010013703">
    <property type="protein sequence ID" value="CAK0836634.1"/>
    <property type="molecule type" value="Genomic_DNA"/>
</dbReference>
<feature type="compositionally biased region" description="Low complexity" evidence="1">
    <location>
        <begin position="1"/>
        <end position="13"/>
    </location>
</feature>
<keyword evidence="3" id="KW-1185">Reference proteome</keyword>
<evidence type="ECO:0000256" key="1">
    <source>
        <dbReference type="SAM" id="MobiDB-lite"/>
    </source>
</evidence>
<name>A0ABN9SVT0_9DINO</name>
<evidence type="ECO:0000313" key="3">
    <source>
        <dbReference type="Proteomes" id="UP001189429"/>
    </source>
</evidence>
<feature type="compositionally biased region" description="Low complexity" evidence="1">
    <location>
        <begin position="28"/>
        <end position="43"/>
    </location>
</feature>
<feature type="region of interest" description="Disordered" evidence="1">
    <location>
        <begin position="1"/>
        <end position="82"/>
    </location>
</feature>